<keyword evidence="2" id="KW-1185">Reference proteome</keyword>
<accession>A0A512ISK0</accession>
<protein>
    <submittedName>
        <fullName evidence="1">Uncharacterized protein</fullName>
    </submittedName>
</protein>
<dbReference type="AlphaFoldDB" id="A0A512ISK0"/>
<dbReference type="RefSeq" id="WP_147080053.1">
    <property type="nucleotide sequence ID" value="NZ_BPQN01000059.1"/>
</dbReference>
<evidence type="ECO:0000313" key="2">
    <source>
        <dbReference type="Proteomes" id="UP000321258"/>
    </source>
</evidence>
<proteinExistence type="predicted"/>
<dbReference type="Proteomes" id="UP000321258">
    <property type="component" value="Unassembled WGS sequence"/>
</dbReference>
<reference evidence="1 2" key="1">
    <citation type="submission" date="2019-07" db="EMBL/GenBank/DDBJ databases">
        <title>Whole genome shotgun sequence of Methylobacterium haplocladii NBRC 107714.</title>
        <authorList>
            <person name="Hosoyama A."/>
            <person name="Uohara A."/>
            <person name="Ohji S."/>
            <person name="Ichikawa N."/>
        </authorList>
    </citation>
    <scope>NUCLEOTIDE SEQUENCE [LARGE SCALE GENOMIC DNA]</scope>
    <source>
        <strain evidence="1 2">NBRC 107714</strain>
    </source>
</reference>
<dbReference type="EMBL" id="BJZT01000032">
    <property type="protein sequence ID" value="GEP00619.1"/>
    <property type="molecule type" value="Genomic_DNA"/>
</dbReference>
<organism evidence="1 2">
    <name type="scientific">Methylobacterium haplocladii</name>
    <dbReference type="NCBI Taxonomy" id="1176176"/>
    <lineage>
        <taxon>Bacteria</taxon>
        <taxon>Pseudomonadati</taxon>
        <taxon>Pseudomonadota</taxon>
        <taxon>Alphaproteobacteria</taxon>
        <taxon>Hyphomicrobiales</taxon>
        <taxon>Methylobacteriaceae</taxon>
        <taxon>Methylobacterium</taxon>
    </lineage>
</organism>
<sequence length="198" mass="20693">MPATCLDTADWRVIVPLVVPLNLTGSRLTATMTGSFGGPEAVALDSANGAITWIADTNGLTDSLILSVPKAARGGWLASTPTTLVFDVHRTVTGSTIDEWLGRSSVRVLPATDSALVRQQAAFTQILVAGQPGSGVVLPALTTGPQGPTDTAYTDQRVAELQAQIDAVTALNADLLAPPNLNFHRFTMTGFAPLICRI</sequence>
<gene>
    <name evidence="1" type="ORF">MHA02_30060</name>
</gene>
<name>A0A512ISK0_9HYPH</name>
<evidence type="ECO:0000313" key="1">
    <source>
        <dbReference type="EMBL" id="GEP00619.1"/>
    </source>
</evidence>
<dbReference type="OrthoDB" id="7996514at2"/>
<comment type="caution">
    <text evidence="1">The sequence shown here is derived from an EMBL/GenBank/DDBJ whole genome shotgun (WGS) entry which is preliminary data.</text>
</comment>